<keyword evidence="1" id="KW-0812">Transmembrane</keyword>
<keyword evidence="4" id="KW-1185">Reference proteome</keyword>
<dbReference type="NCBIfam" id="NF037970">
    <property type="entry name" value="vanZ_1"/>
    <property type="match status" value="1"/>
</dbReference>
<dbReference type="RefSeq" id="WP_344738274.1">
    <property type="nucleotide sequence ID" value="NZ_BAABAY010000001.1"/>
</dbReference>
<evidence type="ECO:0000313" key="3">
    <source>
        <dbReference type="EMBL" id="MFH6772588.1"/>
    </source>
</evidence>
<keyword evidence="1" id="KW-1133">Transmembrane helix</keyword>
<dbReference type="PANTHER" id="PTHR28008:SF1">
    <property type="entry name" value="DOMAIN PROTEIN, PUTATIVE (AFU_ORTHOLOGUE AFUA_3G10980)-RELATED"/>
    <property type="match status" value="1"/>
</dbReference>
<keyword evidence="1" id="KW-0472">Membrane</keyword>
<evidence type="ECO:0000256" key="1">
    <source>
        <dbReference type="SAM" id="Phobius"/>
    </source>
</evidence>
<feature type="transmembrane region" description="Helical" evidence="1">
    <location>
        <begin position="67"/>
        <end position="85"/>
    </location>
</feature>
<dbReference type="PANTHER" id="PTHR28008">
    <property type="entry name" value="DOMAIN PROTEIN, PUTATIVE (AFU_ORTHOLOGUE AFUA_3G10980)-RELATED"/>
    <property type="match status" value="1"/>
</dbReference>
<dbReference type="EMBL" id="JBAWKB010000003">
    <property type="protein sequence ID" value="MFH6772588.1"/>
    <property type="molecule type" value="Genomic_DNA"/>
</dbReference>
<protein>
    <submittedName>
        <fullName evidence="3">VanZ family protein</fullName>
    </submittedName>
</protein>
<dbReference type="InterPro" id="IPR006976">
    <property type="entry name" value="VanZ-like"/>
</dbReference>
<feature type="domain" description="VanZ-like" evidence="2">
    <location>
        <begin position="33"/>
        <end position="116"/>
    </location>
</feature>
<feature type="transmembrane region" description="Helical" evidence="1">
    <location>
        <begin position="97"/>
        <end position="116"/>
    </location>
</feature>
<comment type="caution">
    <text evidence="3">The sequence shown here is derived from an EMBL/GenBank/DDBJ whole genome shotgun (WGS) entry which is preliminary data.</text>
</comment>
<proteinExistence type="predicted"/>
<evidence type="ECO:0000313" key="4">
    <source>
        <dbReference type="Proteomes" id="UP001610100"/>
    </source>
</evidence>
<organism evidence="3 4">
    <name type="scientific">Gaetbulibacter aestuarii</name>
    <dbReference type="NCBI Taxonomy" id="1502358"/>
    <lineage>
        <taxon>Bacteria</taxon>
        <taxon>Pseudomonadati</taxon>
        <taxon>Bacteroidota</taxon>
        <taxon>Flavobacteriia</taxon>
        <taxon>Flavobacteriales</taxon>
        <taxon>Flavobacteriaceae</taxon>
        <taxon>Gaetbulibacter</taxon>
    </lineage>
</organism>
<accession>A0ABW7N331</accession>
<dbReference type="Proteomes" id="UP001610100">
    <property type="component" value="Unassembled WGS sequence"/>
</dbReference>
<evidence type="ECO:0000259" key="2">
    <source>
        <dbReference type="Pfam" id="PF04892"/>
    </source>
</evidence>
<name>A0ABW7N331_9FLAO</name>
<gene>
    <name evidence="3" type="ORF">V8G58_11645</name>
</gene>
<sequence>MLNKGLFVFTLSYTIALLSVSLMRLTNVPDLGVDFGDKIFHFCAYVVLSMLWFYTCFRYFNLDRNKALTIAVLGAIIFGIIIEVLQKVLTDYRAFEIYDALANTLGALLTAFIMKVKAKKQVKKI</sequence>
<feature type="transmembrane region" description="Helical" evidence="1">
    <location>
        <begin position="39"/>
        <end position="60"/>
    </location>
</feature>
<reference evidence="3 4" key="1">
    <citation type="submission" date="2024-02" db="EMBL/GenBank/DDBJ databases">
        <title>A Gaetbulibacter species isolated from tidal flats and genomic insights of their niches.</title>
        <authorList>
            <person name="Ye Y."/>
        </authorList>
    </citation>
    <scope>NUCLEOTIDE SEQUENCE [LARGE SCALE GENOMIC DNA]</scope>
    <source>
        <strain evidence="3 4">KYW382</strain>
    </source>
</reference>
<dbReference type="Pfam" id="PF04892">
    <property type="entry name" value="VanZ"/>
    <property type="match status" value="1"/>
</dbReference>